<evidence type="ECO:0000256" key="1">
    <source>
        <dbReference type="SAM" id="MobiDB-lite"/>
    </source>
</evidence>
<sequence>MKFNALTNKVRVQSSYTGDTELLATNFITSMEENNKVWRAQRTSKQSDAVEPIEKQEEASITREDDELDESKYKTVNLSNITKTSWKRRARTFMLNQEKSDNGTRKKETPEEETDRCRMGLVYDERIKRLKQGKEGRENILSEATIDTMVQEDAPQFIGSTAASRQADRIQ</sequence>
<proteinExistence type="predicted"/>
<feature type="compositionally biased region" description="Basic and acidic residues" evidence="1">
    <location>
        <begin position="52"/>
        <end position="63"/>
    </location>
</feature>
<comment type="caution">
    <text evidence="2">The sequence shown here is derived from an EMBL/GenBank/DDBJ whole genome shotgun (WGS) entry which is preliminary data.</text>
</comment>
<dbReference type="EMBL" id="JABFAD010178420">
    <property type="protein sequence ID" value="MBA0818034.1"/>
    <property type="molecule type" value="Genomic_DNA"/>
</dbReference>
<feature type="region of interest" description="Disordered" evidence="1">
    <location>
        <begin position="94"/>
        <end position="116"/>
    </location>
</feature>
<keyword evidence="3" id="KW-1185">Reference proteome</keyword>
<feature type="region of interest" description="Disordered" evidence="1">
    <location>
        <begin position="43"/>
        <end position="66"/>
    </location>
</feature>
<organism evidence="2 3">
    <name type="scientific">Gossypium harknessii</name>
    <dbReference type="NCBI Taxonomy" id="34285"/>
    <lineage>
        <taxon>Eukaryota</taxon>
        <taxon>Viridiplantae</taxon>
        <taxon>Streptophyta</taxon>
        <taxon>Embryophyta</taxon>
        <taxon>Tracheophyta</taxon>
        <taxon>Spermatophyta</taxon>
        <taxon>Magnoliopsida</taxon>
        <taxon>eudicotyledons</taxon>
        <taxon>Gunneridae</taxon>
        <taxon>Pentapetalae</taxon>
        <taxon>rosids</taxon>
        <taxon>malvids</taxon>
        <taxon>Malvales</taxon>
        <taxon>Malvaceae</taxon>
        <taxon>Malvoideae</taxon>
        <taxon>Gossypium</taxon>
    </lineage>
</organism>
<accession>A0A7J9I8U3</accession>
<dbReference type="AlphaFoldDB" id="A0A7J9I8U3"/>
<name>A0A7J9I8U3_9ROSI</name>
<protein>
    <submittedName>
        <fullName evidence="2">Uncharacterized protein</fullName>
    </submittedName>
</protein>
<reference evidence="2 3" key="1">
    <citation type="journal article" date="2019" name="Genome Biol. Evol.">
        <title>Insights into the evolution of the New World diploid cottons (Gossypium, subgenus Houzingenia) based on genome sequencing.</title>
        <authorList>
            <person name="Grover C.E."/>
            <person name="Arick M.A. 2nd"/>
            <person name="Thrash A."/>
            <person name="Conover J.L."/>
            <person name="Sanders W.S."/>
            <person name="Peterson D.G."/>
            <person name="Frelichowski J.E."/>
            <person name="Scheffler J.A."/>
            <person name="Scheffler B.E."/>
            <person name="Wendel J.F."/>
        </authorList>
    </citation>
    <scope>NUCLEOTIDE SEQUENCE [LARGE SCALE GENOMIC DNA]</scope>
    <source>
        <strain evidence="2">0</strain>
        <tissue evidence="2">Leaf</tissue>
    </source>
</reference>
<gene>
    <name evidence="2" type="ORF">Gohar_028453</name>
</gene>
<evidence type="ECO:0000313" key="2">
    <source>
        <dbReference type="EMBL" id="MBA0818034.1"/>
    </source>
</evidence>
<dbReference type="Proteomes" id="UP000593560">
    <property type="component" value="Unassembled WGS sequence"/>
</dbReference>
<evidence type="ECO:0000313" key="3">
    <source>
        <dbReference type="Proteomes" id="UP000593560"/>
    </source>
</evidence>
<feature type="compositionally biased region" description="Basic and acidic residues" evidence="1">
    <location>
        <begin position="98"/>
        <end position="116"/>
    </location>
</feature>